<dbReference type="PANTHER" id="PTHR23079:SF55">
    <property type="entry name" value="RNA-DIRECTED RNA POLYMERASE"/>
    <property type="match status" value="1"/>
</dbReference>
<dbReference type="EC" id="2.7.7.48" evidence="2"/>
<evidence type="ECO:0000259" key="12">
    <source>
        <dbReference type="PROSITE" id="PS50102"/>
    </source>
</evidence>
<evidence type="ECO:0000256" key="11">
    <source>
        <dbReference type="SAM" id="MobiDB-lite"/>
    </source>
</evidence>
<dbReference type="InterPro" id="IPR029033">
    <property type="entry name" value="His_PPase_superfam"/>
</dbReference>
<keyword evidence="3" id="KW-0696">RNA-directed RNA polymerase</keyword>
<dbReference type="Pfam" id="PF00076">
    <property type="entry name" value="RRM_1"/>
    <property type="match status" value="1"/>
</dbReference>
<keyword evidence="7" id="KW-0943">RNA-mediated gene silencing</keyword>
<evidence type="ECO:0000256" key="2">
    <source>
        <dbReference type="ARBA" id="ARBA00012494"/>
    </source>
</evidence>
<dbReference type="CDD" id="cd00590">
    <property type="entry name" value="RRM_SF"/>
    <property type="match status" value="1"/>
</dbReference>
<dbReference type="InterPro" id="IPR000504">
    <property type="entry name" value="RRM_dom"/>
</dbReference>
<dbReference type="GO" id="GO:0003968">
    <property type="term" value="F:RNA-directed RNA polymerase activity"/>
    <property type="evidence" value="ECO:0007669"/>
    <property type="project" value="UniProtKB-KW"/>
</dbReference>
<dbReference type="PANTHER" id="PTHR23079">
    <property type="entry name" value="RNA-DEPENDENT RNA POLYMERASE"/>
    <property type="match status" value="1"/>
</dbReference>
<dbReference type="Proteomes" id="UP000663882">
    <property type="component" value="Unassembled WGS sequence"/>
</dbReference>
<feature type="region of interest" description="Disordered" evidence="11">
    <location>
        <begin position="1617"/>
        <end position="1644"/>
    </location>
</feature>
<reference evidence="13" key="1">
    <citation type="submission" date="2021-02" db="EMBL/GenBank/DDBJ databases">
        <authorList>
            <person name="Nowell W R."/>
        </authorList>
    </citation>
    <scope>NUCLEOTIDE SEQUENCE</scope>
</reference>
<dbReference type="GO" id="GO:0003723">
    <property type="term" value="F:RNA binding"/>
    <property type="evidence" value="ECO:0007669"/>
    <property type="project" value="UniProtKB-UniRule"/>
</dbReference>
<dbReference type="Pfam" id="PF05183">
    <property type="entry name" value="RdRP"/>
    <property type="match status" value="1"/>
</dbReference>
<feature type="coiled-coil region" evidence="10">
    <location>
        <begin position="528"/>
        <end position="555"/>
    </location>
</feature>
<dbReference type="PROSITE" id="PS50102">
    <property type="entry name" value="RRM"/>
    <property type="match status" value="1"/>
</dbReference>
<dbReference type="OrthoDB" id="6513042at2759"/>
<evidence type="ECO:0000256" key="6">
    <source>
        <dbReference type="ARBA" id="ARBA00022884"/>
    </source>
</evidence>
<dbReference type="InterPro" id="IPR035979">
    <property type="entry name" value="RBD_domain_sf"/>
</dbReference>
<name>A0A814GGS8_9BILA</name>
<proteinExistence type="inferred from homology"/>
<evidence type="ECO:0000256" key="4">
    <source>
        <dbReference type="ARBA" id="ARBA00022679"/>
    </source>
</evidence>
<evidence type="ECO:0000256" key="10">
    <source>
        <dbReference type="SAM" id="Coils"/>
    </source>
</evidence>
<keyword evidence="6 9" id="KW-0694">RNA-binding</keyword>
<evidence type="ECO:0000256" key="3">
    <source>
        <dbReference type="ARBA" id="ARBA00022484"/>
    </source>
</evidence>
<evidence type="ECO:0000256" key="7">
    <source>
        <dbReference type="ARBA" id="ARBA00023158"/>
    </source>
</evidence>
<feature type="domain" description="RRM" evidence="12">
    <location>
        <begin position="139"/>
        <end position="219"/>
    </location>
</feature>
<dbReference type="InterPro" id="IPR012677">
    <property type="entry name" value="Nucleotide-bd_a/b_plait_sf"/>
</dbReference>
<evidence type="ECO:0000256" key="5">
    <source>
        <dbReference type="ARBA" id="ARBA00022695"/>
    </source>
</evidence>
<dbReference type="SMART" id="SM00360">
    <property type="entry name" value="RRM"/>
    <property type="match status" value="1"/>
</dbReference>
<protein>
    <recommendedName>
        <fullName evidence="2">RNA-directed RNA polymerase</fullName>
        <ecNumber evidence="2">2.7.7.48</ecNumber>
    </recommendedName>
</protein>
<evidence type="ECO:0000256" key="8">
    <source>
        <dbReference type="ARBA" id="ARBA00048744"/>
    </source>
</evidence>
<evidence type="ECO:0000256" key="1">
    <source>
        <dbReference type="ARBA" id="ARBA00005762"/>
    </source>
</evidence>
<dbReference type="Pfam" id="PF00300">
    <property type="entry name" value="His_Phos_1"/>
    <property type="match status" value="1"/>
</dbReference>
<comment type="catalytic activity">
    <reaction evidence="8">
        <text>RNA(n) + a ribonucleoside 5'-triphosphate = RNA(n+1) + diphosphate</text>
        <dbReference type="Rhea" id="RHEA:21248"/>
        <dbReference type="Rhea" id="RHEA-COMP:14527"/>
        <dbReference type="Rhea" id="RHEA-COMP:17342"/>
        <dbReference type="ChEBI" id="CHEBI:33019"/>
        <dbReference type="ChEBI" id="CHEBI:61557"/>
        <dbReference type="ChEBI" id="CHEBI:140395"/>
        <dbReference type="EC" id="2.7.7.48"/>
    </reaction>
</comment>
<feature type="region of interest" description="Disordered" evidence="11">
    <location>
        <begin position="1"/>
        <end position="20"/>
    </location>
</feature>
<dbReference type="Gene3D" id="3.40.50.1240">
    <property type="entry name" value="Phosphoglycerate mutase-like"/>
    <property type="match status" value="1"/>
</dbReference>
<evidence type="ECO:0000313" key="13">
    <source>
        <dbReference type="EMBL" id="CAF0996109.1"/>
    </source>
</evidence>
<dbReference type="InterPro" id="IPR057596">
    <property type="entry name" value="RDRP_core"/>
</dbReference>
<feature type="compositionally biased region" description="Polar residues" evidence="11">
    <location>
        <begin position="1617"/>
        <end position="1637"/>
    </location>
</feature>
<evidence type="ECO:0000256" key="9">
    <source>
        <dbReference type="PROSITE-ProRule" id="PRU00176"/>
    </source>
</evidence>
<dbReference type="Gene3D" id="3.30.70.330">
    <property type="match status" value="1"/>
</dbReference>
<keyword evidence="5" id="KW-0548">Nucleotidyltransferase</keyword>
<dbReference type="InterPro" id="IPR013078">
    <property type="entry name" value="His_Pase_superF_clade-1"/>
</dbReference>
<dbReference type="SUPFAM" id="SSF53254">
    <property type="entry name" value="Phosphoglycerate mutase-like"/>
    <property type="match status" value="1"/>
</dbReference>
<organism evidence="13 14">
    <name type="scientific">Rotaria sordida</name>
    <dbReference type="NCBI Taxonomy" id="392033"/>
    <lineage>
        <taxon>Eukaryota</taxon>
        <taxon>Metazoa</taxon>
        <taxon>Spiralia</taxon>
        <taxon>Gnathifera</taxon>
        <taxon>Rotifera</taxon>
        <taxon>Eurotatoria</taxon>
        <taxon>Bdelloidea</taxon>
        <taxon>Philodinida</taxon>
        <taxon>Philodinidae</taxon>
        <taxon>Rotaria</taxon>
    </lineage>
</organism>
<feature type="compositionally biased region" description="Polar residues" evidence="11">
    <location>
        <begin position="1452"/>
        <end position="1462"/>
    </location>
</feature>
<dbReference type="GO" id="GO:0030422">
    <property type="term" value="P:siRNA processing"/>
    <property type="evidence" value="ECO:0007669"/>
    <property type="project" value="TreeGrafter"/>
</dbReference>
<accession>A0A814GGS8</accession>
<sequence length="1933" mass="222297">MSKSESDFESNSSDDTMEDETFDDRMIDMYDDNDDDDYCNFDDTHHFMSLGDIILGEVTSDRFEVPLADIPSNYSVRLAMHSKPHRSVNLNSTTPFVNDSILTYLTAPPLIRKIGNTGKYCLAIDPTVDESGIISLSTPQLYVGNIPSDTKWQELKNWFIEQSYGVSRVDLKTNKKGARYAFVRFDSIQIAVEVLYKSEKKSVAFVFHGKKLDIKRINRSSQPPANTLPTMTRINSTPTSINFKITDIHYGTLITGAAMRNIQTGNSIVSNVDQFGIIAHRLIPDQCKIFELNIDIDKKKLAISGKLDVILTSDITINTGLKFEWNFRDLKSRKITPVLINQKEVFLLVELKRPPIILEIRNTSHSMHNNSDESRLPGFGPIGHANAWLFKLSSQNLRSDYMKLFEILRRQNLSPRQFSESNIIHLIGTTEAARKNLDSVLLISNDEWIEQNQVKVNDFLNHRWPSYPFETKFEIMKLISKHIITVNDLIVDEQAEHILKMCTISTLIALTDKIVGFAPRWFATTCENEDEDWNNENEEQQVEQEENQLPISTEDLCNDTNNLSISQHIRSCTTGKFINTADTEIASRVTFMTKPPLIITKRHIGTFSRLLISAFEQLLKKYELCRTQTTGIYVTKLELRTANAEPFLIRKIYITPSTVLYEGPYREEKCAVTRHYVQHQNRFLRITFRDEDYRVLRNYHDNMTKIYERIKKILINGINICDRNYEFLAFSSSQLREHSCWMFASADDGTTVNTIRSWMGDFRNVRPVAKLAARLGQSFSTSIKGIQLESRQRREISDVIHFEVTSERRHEHCFTDGIGIITSKFAKILTQEMKLSGKICPCAFQIRCGGYKGMVCLDVSGKITNPDEYVHFRKSMNKFTTEKNLSIDVVRTSLNPSVAYLNRQIILLLSSLGIPNSVFISLQDHMLQQLKALTENSHKACESLKELNEFGGHGYHGFLIAYLKSLGERKDPFVRQLLFVIKAFLVKELRTKAKIRVPNSWSLLGVVDESRTLQYGQVFIQIDNSNNQQTEGSRTEIFQGPVVVTRNPCFHPGDIRKLEAVDISTLHELKNVIVFPMKEPRPHPKEMSGGDLDGDTFWISRHSDLIFNNNEYPFDYQDQDDEADKIQSGIIVQHSIKDVCNFFGEYIAADNLGLIANSHLAFADQLERGAKNEKCLQLAKMHSVAVDFAKKGVNAPSLTRELRPTKYPHYMEKKDKPTYQSQTILGKLYDAVIYYNSNLFINEEEEISATSSFPYESFFINGNAEYIKDARIIKSEYDRDIKRIMRQYGIEHEVEVVSGYILKFTSKQYAKETKIFDLRNEITHAYRVIQDKYLRLFWEEFYPLTDESQEEKTKWSEISKKLTWKNQLDVFEYYNQIASLDEAKKKASAWFHITYQPWIIHIKKYQKNKNKKQKPFPNNQQTEQPTQFKGLFSFAWKQILFYGKEQKKSRNSNKNQLSNEDNGSPYGQIVEQNEQIDFNDELKDCDSDSGVSSLRQSSGKVVTSVSRTTIPIDDDLDTGEDCQTKNPLYTDADNYDRRESDLSSMTNFTHTMGLNEFRPSSRTASRTSSVNVLSPISSTSNIASKQSSDLTSTKINVTESKGKNGVRKFIQRIFKSSSSTASKNQGNTRTLVNNSPKNPALNIDEKRGTAYSPLSPLPITQGPIRLLVIRHGERLDRYYSSQWLRQAFDKDGNFCRFSPILPETLPFRASIRDFDLDPPLTYKGLKDAYHTGTVLKEKSIHINYCYSSPALRCVQTAAKILEGLQLQNRIKIRIEPGLFECTGWYTTSETSNIITMPRFMTKKELLENKYSIDKNYREQMTIPEVSQFENELEFYQRSHAVAASILKMHEQEHITQIQQGQITPQQQLHILFIAHAPSLETCTRKLCGGKFRPDTLPHVIRNVDFLTMTVIEKTDNNADKWIFRRSSFYGDEF</sequence>
<dbReference type="SUPFAM" id="SSF54928">
    <property type="entry name" value="RNA-binding domain, RBD"/>
    <property type="match status" value="1"/>
</dbReference>
<dbReference type="Pfam" id="PF26253">
    <property type="entry name" value="RdRP_head"/>
    <property type="match status" value="1"/>
</dbReference>
<dbReference type="GO" id="GO:0031380">
    <property type="term" value="C:nuclear RNA-directed RNA polymerase complex"/>
    <property type="evidence" value="ECO:0007669"/>
    <property type="project" value="TreeGrafter"/>
</dbReference>
<dbReference type="CDD" id="cd07067">
    <property type="entry name" value="HP_PGM_like"/>
    <property type="match status" value="1"/>
</dbReference>
<evidence type="ECO:0000313" key="14">
    <source>
        <dbReference type="Proteomes" id="UP000663882"/>
    </source>
</evidence>
<dbReference type="EMBL" id="CAJNOO010000628">
    <property type="protein sequence ID" value="CAF0996109.1"/>
    <property type="molecule type" value="Genomic_DNA"/>
</dbReference>
<gene>
    <name evidence="13" type="ORF">RFH988_LOCUS13920</name>
</gene>
<keyword evidence="10" id="KW-0175">Coiled coil</keyword>
<dbReference type="InterPro" id="IPR058752">
    <property type="entry name" value="RDRP_C_head"/>
</dbReference>
<dbReference type="InterPro" id="IPR007855">
    <property type="entry name" value="RDRP"/>
</dbReference>
<comment type="caution">
    <text evidence="13">The sequence shown here is derived from an EMBL/GenBank/DDBJ whole genome shotgun (WGS) entry which is preliminary data.</text>
</comment>
<comment type="similarity">
    <text evidence="1">Belongs to the RdRP family.</text>
</comment>
<feature type="region of interest" description="Disordered" evidence="11">
    <location>
        <begin position="1447"/>
        <end position="1467"/>
    </location>
</feature>
<keyword evidence="4" id="KW-0808">Transferase</keyword>